<proteinExistence type="predicted"/>
<gene>
    <name evidence="3" type="ORF">ACFWSS_02030</name>
</gene>
<name>A0ABW6EBI3_9ACTN</name>
<accession>A0ABW6EBI3</accession>
<dbReference type="Proteomes" id="UP001598251">
    <property type="component" value="Unassembled WGS sequence"/>
</dbReference>
<dbReference type="InterPro" id="IPR007345">
    <property type="entry name" value="Polysacch_pyruvyl_Trfase"/>
</dbReference>
<dbReference type="GO" id="GO:0016740">
    <property type="term" value="F:transferase activity"/>
    <property type="evidence" value="ECO:0007669"/>
    <property type="project" value="UniProtKB-KW"/>
</dbReference>
<protein>
    <submittedName>
        <fullName evidence="3">Polysaccharide pyruvyl transferase family protein</fullName>
    </submittedName>
</protein>
<dbReference type="SUPFAM" id="SSF48452">
    <property type="entry name" value="TPR-like"/>
    <property type="match status" value="1"/>
</dbReference>
<feature type="domain" description="Polysaccharide pyruvyl transferase" evidence="2">
    <location>
        <begin position="459"/>
        <end position="725"/>
    </location>
</feature>
<feature type="compositionally biased region" description="Low complexity" evidence="1">
    <location>
        <begin position="1"/>
        <end position="60"/>
    </location>
</feature>
<dbReference type="InterPro" id="IPR011990">
    <property type="entry name" value="TPR-like_helical_dom_sf"/>
</dbReference>
<feature type="region of interest" description="Disordered" evidence="1">
    <location>
        <begin position="1"/>
        <end position="63"/>
    </location>
</feature>
<evidence type="ECO:0000313" key="4">
    <source>
        <dbReference type="Proteomes" id="UP001598251"/>
    </source>
</evidence>
<comment type="caution">
    <text evidence="3">The sequence shown here is derived from an EMBL/GenBank/DDBJ whole genome shotgun (WGS) entry which is preliminary data.</text>
</comment>
<organism evidence="3 4">
    <name type="scientific">Streptomyces sindenensis</name>
    <dbReference type="NCBI Taxonomy" id="67363"/>
    <lineage>
        <taxon>Bacteria</taxon>
        <taxon>Bacillati</taxon>
        <taxon>Actinomycetota</taxon>
        <taxon>Actinomycetes</taxon>
        <taxon>Kitasatosporales</taxon>
        <taxon>Streptomycetaceae</taxon>
        <taxon>Streptomyces</taxon>
    </lineage>
</organism>
<evidence type="ECO:0000256" key="1">
    <source>
        <dbReference type="SAM" id="MobiDB-lite"/>
    </source>
</evidence>
<feature type="region of interest" description="Disordered" evidence="1">
    <location>
        <begin position="795"/>
        <end position="834"/>
    </location>
</feature>
<dbReference type="EMBL" id="JBHXOF010000001">
    <property type="protein sequence ID" value="MFD4211675.1"/>
    <property type="molecule type" value="Genomic_DNA"/>
</dbReference>
<keyword evidence="4" id="KW-1185">Reference proteome</keyword>
<dbReference type="Pfam" id="PF04230">
    <property type="entry name" value="PS_pyruv_trans"/>
    <property type="match status" value="1"/>
</dbReference>
<dbReference type="Gene3D" id="1.25.40.10">
    <property type="entry name" value="Tetratricopeptide repeat domain"/>
    <property type="match status" value="1"/>
</dbReference>
<reference evidence="3 4" key="1">
    <citation type="submission" date="2024-09" db="EMBL/GenBank/DDBJ databases">
        <title>The Natural Products Discovery Center: Release of the First 8490 Sequenced Strains for Exploring Actinobacteria Biosynthetic Diversity.</title>
        <authorList>
            <person name="Kalkreuter E."/>
            <person name="Kautsar S.A."/>
            <person name="Yang D."/>
            <person name="Bader C.D."/>
            <person name="Teijaro C.N."/>
            <person name="Fluegel L."/>
            <person name="Davis C.M."/>
            <person name="Simpson J.R."/>
            <person name="Lauterbach L."/>
            <person name="Steele A.D."/>
            <person name="Gui C."/>
            <person name="Meng S."/>
            <person name="Li G."/>
            <person name="Viehrig K."/>
            <person name="Ye F."/>
            <person name="Su P."/>
            <person name="Kiefer A.F."/>
            <person name="Nichols A."/>
            <person name="Cepeda A.J."/>
            <person name="Yan W."/>
            <person name="Fan B."/>
            <person name="Jiang Y."/>
            <person name="Adhikari A."/>
            <person name="Zheng C.-J."/>
            <person name="Schuster L."/>
            <person name="Cowan T.M."/>
            <person name="Smanski M.J."/>
            <person name="Chevrette M.G."/>
            <person name="De Carvalho L.P.S."/>
            <person name="Shen B."/>
        </authorList>
    </citation>
    <scope>NUCLEOTIDE SEQUENCE [LARGE SCALE GENOMIC DNA]</scope>
    <source>
        <strain evidence="3 4">NPDC058546</strain>
    </source>
</reference>
<evidence type="ECO:0000259" key="2">
    <source>
        <dbReference type="Pfam" id="PF04230"/>
    </source>
</evidence>
<dbReference type="RefSeq" id="WP_382826625.1">
    <property type="nucleotide sequence ID" value="NZ_JBHXLY010000013.1"/>
</dbReference>
<evidence type="ECO:0000313" key="3">
    <source>
        <dbReference type="EMBL" id="MFD4211675.1"/>
    </source>
</evidence>
<sequence length="834" mass="89146">MTTHDSASVAGPASASASVAGPASVPASVAGPASASASVPASAAGPAPASASVAGPAPASADDRRAVTGKRRIAFAVYVADVGRLPGLQVLLRSLALTNPALCEDVVVLHPGLPDAAFDAAHRLHPRLIPRTAAGRQDIFRLDGYDTVLALTPAQVVLGGIDPLLRLRTGVAAVPRPGPDGVPDPRNGTPDDGLLVIQRQDLDRPEPAAAARDIPESLLVPLDHRYDFRALRLRDDLAVPEGVAVLNFAGVPECRTGPAHEARARFDLDDEAFRAAYLALPGAKHPDLLLHLALPFPDGSRPPIDLVRQLAEIHRGRGHHDLAVALLAEAVAGRPDLPRCHETLGVCLMALSRYEEAETHLLLATASPDFAPRAYGQLARLAWLLGRTEDARGYALAGLESDPTDANCRAWYTRTSEKAAVGTSSPGAPGTPEIPPGEQLAHVALFADGEENAGDKVLPEAVRSCFTADTGPDRWHQRHAHLLVDEAGLERLNARRAVIVGGGGLFLPDTAPNGNSGWQWNIPDDVLARITAPLAVFAVGYNVFDGQRYRRERFAASLRALVERSAFFGLRNHGSVARVRELLPASLREKVRYQPCPTTVARHLDPRLAGPAVREDTVLLNCAYDRAGLRFGHDYGHFLAETASAIRAVSGAAEVRYAAHMPADERFVDDLRREHGLTLPVEPLYLLSNDAIRDVYRRTRLVIGMRGHAGMIPFGCGTPVISLVSHPKLAYFLADIDRPDWGVSVHERALGARLAERALAVLADHPAAVSDVHDRQRALWSVTRDNLARLRELTGLPDPFGDPDRVDGPVVPAPRSAAGEDRPTPSLRPAPPTL</sequence>
<keyword evidence="3" id="KW-0808">Transferase</keyword>